<evidence type="ECO:0000259" key="4">
    <source>
        <dbReference type="SMART" id="SM00363"/>
    </source>
</evidence>
<reference evidence="5 6" key="1">
    <citation type="journal article" date="2014" name="FEMS Microbiol. Ecol.">
        <title>Genomic differentiation among two strains of the PS1 clade isolated from geographically separated marine habitats.</title>
        <authorList>
            <person name="Jimenez-Infante F."/>
            <person name="Ngugi D.K."/>
            <person name="Alam I."/>
            <person name="Rashid M."/>
            <person name="Baalawi W."/>
            <person name="Kamau A.A."/>
            <person name="Bajic V.B."/>
            <person name="Stingl U."/>
        </authorList>
    </citation>
    <scope>NUCLEOTIDE SEQUENCE [LARGE SCALE GENOMIC DNA]</scope>
    <source>
        <strain evidence="5 6">RS24</strain>
    </source>
</reference>
<dbReference type="SMART" id="SM00363">
    <property type="entry name" value="S4"/>
    <property type="match status" value="1"/>
</dbReference>
<dbReference type="InterPro" id="IPR036986">
    <property type="entry name" value="S4_RNA-bd_sf"/>
</dbReference>
<evidence type="ECO:0000256" key="1">
    <source>
        <dbReference type="ARBA" id="ARBA00022884"/>
    </source>
</evidence>
<dbReference type="PANTHER" id="PTHR32319">
    <property type="entry name" value="BACTERIAL HEMOLYSIN-LIKE PROTEIN"/>
    <property type="match status" value="1"/>
</dbReference>
<dbReference type="InterPro" id="IPR002877">
    <property type="entry name" value="RNA_MeTrfase_FtsJ_dom"/>
</dbReference>
<dbReference type="Gene3D" id="3.40.50.150">
    <property type="entry name" value="Vaccinia Virus protein VP39"/>
    <property type="match status" value="1"/>
</dbReference>
<dbReference type="CDD" id="cd02440">
    <property type="entry name" value="AdoMet_MTases"/>
    <property type="match status" value="1"/>
</dbReference>
<dbReference type="InterPro" id="IPR029063">
    <property type="entry name" value="SAM-dependent_MTases_sf"/>
</dbReference>
<name>U2W9Q5_9PROT</name>
<dbReference type="Pfam" id="PF01479">
    <property type="entry name" value="S4"/>
    <property type="match status" value="1"/>
</dbReference>
<dbReference type="STRING" id="1397666.RS24_01282"/>
<keyword evidence="1 3" id="KW-0694">RNA-binding</keyword>
<dbReference type="SUPFAM" id="SSF53335">
    <property type="entry name" value="S-adenosyl-L-methionine-dependent methyltransferases"/>
    <property type="match status" value="1"/>
</dbReference>
<dbReference type="PATRIC" id="fig|1397666.3.peg.1171"/>
<dbReference type="PANTHER" id="PTHR32319:SF0">
    <property type="entry name" value="BACTERIAL HEMOLYSIN-LIKE PROTEIN"/>
    <property type="match status" value="1"/>
</dbReference>
<accession>U2W9Q5</accession>
<dbReference type="eggNOG" id="COG1189">
    <property type="taxonomic scope" value="Bacteria"/>
</dbReference>
<dbReference type="RefSeq" id="WP_021777263.1">
    <property type="nucleotide sequence ID" value="NZ_AWXE01000004.1"/>
</dbReference>
<dbReference type="AlphaFoldDB" id="U2W9Q5"/>
<dbReference type="Proteomes" id="UP000016762">
    <property type="component" value="Unassembled WGS sequence"/>
</dbReference>
<evidence type="ECO:0000313" key="6">
    <source>
        <dbReference type="Proteomes" id="UP000016762"/>
    </source>
</evidence>
<evidence type="ECO:0000256" key="3">
    <source>
        <dbReference type="PROSITE-ProRule" id="PRU00182"/>
    </source>
</evidence>
<dbReference type="InterPro" id="IPR004538">
    <property type="entry name" value="Hemolysin_A/TlyA"/>
</dbReference>
<dbReference type="Gene3D" id="3.10.290.10">
    <property type="entry name" value="RNA-binding S4 domain"/>
    <property type="match status" value="1"/>
</dbReference>
<protein>
    <submittedName>
        <fullName evidence="5">Peptidase M16 domain-containing protein</fullName>
    </submittedName>
</protein>
<dbReference type="PIRSF" id="PIRSF005578">
    <property type="entry name" value="TlyA"/>
    <property type="match status" value="1"/>
</dbReference>
<keyword evidence="6" id="KW-1185">Reference proteome</keyword>
<dbReference type="CDD" id="cd00165">
    <property type="entry name" value="S4"/>
    <property type="match status" value="1"/>
</dbReference>
<evidence type="ECO:0000256" key="2">
    <source>
        <dbReference type="ARBA" id="ARBA00029460"/>
    </source>
</evidence>
<dbReference type="InterPro" id="IPR002942">
    <property type="entry name" value="S4_RNA-bd"/>
</dbReference>
<dbReference type="GO" id="GO:0032259">
    <property type="term" value="P:methylation"/>
    <property type="evidence" value="ECO:0007669"/>
    <property type="project" value="InterPro"/>
</dbReference>
<comment type="caution">
    <text evidence="5">The sequence shown here is derived from an EMBL/GenBank/DDBJ whole genome shotgun (WGS) entry which is preliminary data.</text>
</comment>
<evidence type="ECO:0000313" key="5">
    <source>
        <dbReference type="EMBL" id="ERL46284.1"/>
    </source>
</evidence>
<feature type="domain" description="RNA-binding S4" evidence="4">
    <location>
        <begin position="16"/>
        <end position="78"/>
    </location>
</feature>
<dbReference type="GO" id="GO:0003723">
    <property type="term" value="F:RNA binding"/>
    <property type="evidence" value="ECO:0007669"/>
    <property type="project" value="UniProtKB-KW"/>
</dbReference>
<dbReference type="Pfam" id="PF01728">
    <property type="entry name" value="FtsJ"/>
    <property type="match status" value="1"/>
</dbReference>
<dbReference type="EMBL" id="AWXE01000004">
    <property type="protein sequence ID" value="ERL46284.1"/>
    <property type="molecule type" value="Genomic_DNA"/>
</dbReference>
<dbReference type="SUPFAM" id="SSF55174">
    <property type="entry name" value="Alpha-L RNA-binding motif"/>
    <property type="match status" value="1"/>
</dbReference>
<dbReference type="InterPro" id="IPR047048">
    <property type="entry name" value="TlyA"/>
</dbReference>
<sequence length="259" mass="27712">MSDARATGHKTFSSSMRLDALLVEQGYFNSRSQAQAAIKEGYVQIEGRVVDKVAGKVKPDATITVTGHSHDFVSRGGLKLAHGLEVFDFPVSGRMVVDLGASTGGFTDVVLKQGAAHCLAVDVGHGQLHVDLANDARVTSLEKVNARHFTQEYLPPGFQVTAIVCDVSFISLELALPTVLDMAKADSWLIALIKPQFEAGRAALGKGGVVRDEIVHQQVCDKIETWLATQPGWSVKGITHSPIEGPKGNKEFLIGAVKS</sequence>
<dbReference type="GO" id="GO:0008168">
    <property type="term" value="F:methyltransferase activity"/>
    <property type="evidence" value="ECO:0007669"/>
    <property type="project" value="InterPro"/>
</dbReference>
<gene>
    <name evidence="5" type="ORF">RS24_01282</name>
</gene>
<dbReference type="NCBIfam" id="TIGR00478">
    <property type="entry name" value="tly"/>
    <property type="match status" value="1"/>
</dbReference>
<dbReference type="PROSITE" id="PS50889">
    <property type="entry name" value="S4"/>
    <property type="match status" value="1"/>
</dbReference>
<proteinExistence type="inferred from homology"/>
<organism evidence="5 6">
    <name type="scientific">Candidatus Micropelagius thuwalensis</name>
    <dbReference type="NCBI Taxonomy" id="1397666"/>
    <lineage>
        <taxon>Bacteria</taxon>
        <taxon>Pseudomonadati</taxon>
        <taxon>Pseudomonadota</taxon>
        <taxon>Alphaproteobacteria</taxon>
        <taxon>PS1 clade</taxon>
        <taxon>Candidatus Micropelagius</taxon>
    </lineage>
</organism>
<comment type="similarity">
    <text evidence="2">Belongs to the TlyA family.</text>
</comment>